<protein>
    <recommendedName>
        <fullName evidence="2">Manganese/iron superoxide dismutase C-terminal domain-containing protein</fullName>
    </recommendedName>
</protein>
<dbReference type="eggNOG" id="KOG0876">
    <property type="taxonomic scope" value="Eukaryota"/>
</dbReference>
<dbReference type="OrthoDB" id="275227at2759"/>
<accession>G8BTB7</accession>
<keyword evidence="4" id="KW-1185">Reference proteome</keyword>
<dbReference type="KEGG" id="tpf:TPHA_0E00490"/>
<dbReference type="EMBL" id="HE612860">
    <property type="protein sequence ID" value="CCE63145.1"/>
    <property type="molecule type" value="Genomic_DNA"/>
</dbReference>
<proteinExistence type="predicted"/>
<evidence type="ECO:0000259" key="2">
    <source>
        <dbReference type="Pfam" id="PF02777"/>
    </source>
</evidence>
<feature type="domain" description="Manganese/iron superoxide dismutase C-terminal" evidence="2">
    <location>
        <begin position="199"/>
        <end position="259"/>
    </location>
</feature>
<dbReference type="PANTHER" id="PTHR43595">
    <property type="entry name" value="37S RIBOSOMAL PROTEIN S26, MITOCHONDRIAL"/>
    <property type="match status" value="1"/>
</dbReference>
<dbReference type="InterPro" id="IPR019832">
    <property type="entry name" value="Mn/Fe_SOD_C"/>
</dbReference>
<dbReference type="InterPro" id="IPR036314">
    <property type="entry name" value="SOD_C_sf"/>
</dbReference>
<evidence type="ECO:0000256" key="1">
    <source>
        <dbReference type="ARBA" id="ARBA00037226"/>
    </source>
</evidence>
<dbReference type="GO" id="GO:0046872">
    <property type="term" value="F:metal ion binding"/>
    <property type="evidence" value="ECO:0007669"/>
    <property type="project" value="InterPro"/>
</dbReference>
<dbReference type="RefSeq" id="XP_003685579.1">
    <property type="nucleotide sequence ID" value="XM_003685531.1"/>
</dbReference>
<evidence type="ECO:0000313" key="4">
    <source>
        <dbReference type="Proteomes" id="UP000005666"/>
    </source>
</evidence>
<dbReference type="Gene3D" id="3.55.40.20">
    <property type="entry name" value="Iron/manganese superoxide dismutase, C-terminal domain"/>
    <property type="match status" value="1"/>
</dbReference>
<dbReference type="HOGENOM" id="CLU_057349_1_1_1"/>
<dbReference type="AlphaFoldDB" id="G8BTB7"/>
<dbReference type="GO" id="GO:0005763">
    <property type="term" value="C:mitochondrial small ribosomal subunit"/>
    <property type="evidence" value="ECO:0007669"/>
    <property type="project" value="EnsemblFungi"/>
</dbReference>
<dbReference type="GO" id="GO:0004784">
    <property type="term" value="F:superoxide dismutase activity"/>
    <property type="evidence" value="ECO:0007669"/>
    <property type="project" value="InterPro"/>
</dbReference>
<name>G8BTB7_TETPH</name>
<dbReference type="Proteomes" id="UP000005666">
    <property type="component" value="Chromosome 5"/>
</dbReference>
<dbReference type="PANTHER" id="PTHR43595:SF2">
    <property type="entry name" value="SMALL RIBOSOMAL SUBUNIT PROTEIN MS42"/>
    <property type="match status" value="1"/>
</dbReference>
<dbReference type="InterPro" id="IPR036324">
    <property type="entry name" value="Mn/Fe_SOD_N_sf"/>
</dbReference>
<dbReference type="SUPFAM" id="SSF54719">
    <property type="entry name" value="Fe,Mn superoxide dismutase (SOD), C-terminal domain"/>
    <property type="match status" value="1"/>
</dbReference>
<dbReference type="OMA" id="MTAREPN"/>
<evidence type="ECO:0000313" key="3">
    <source>
        <dbReference type="EMBL" id="CCE63145.1"/>
    </source>
</evidence>
<sequence>MFHSGLRLSIAKRGMHRVPTLPNYARLVRDGIPKVLSAKAFDIAWKQQQKLNCEKLSLLTSGTSLESYLPFHIILNTSKKQFQTNIFNAASATHNNHLFIENILPTETSVPSEPSRHFLYVVEKSFGCSWVELKKEIIKRAKNDVLGQGWLFLVENNYKEFHILTIQNNGSPYYFPRNQSIDLNNAISLDEYSQLNEIKKIVNEQTSKNGKEKVEDWTMPIICINLCDHAYLHDYGVKGRSEYVKNVLDNLNWNVINARLYSDSNK</sequence>
<organism evidence="3 4">
    <name type="scientific">Tetrapisispora phaffii (strain ATCC 24235 / CBS 4417 / NBRC 1672 / NRRL Y-8282 / UCD 70-5)</name>
    <name type="common">Yeast</name>
    <name type="synonym">Fabospora phaffii</name>
    <dbReference type="NCBI Taxonomy" id="1071381"/>
    <lineage>
        <taxon>Eukaryota</taxon>
        <taxon>Fungi</taxon>
        <taxon>Dikarya</taxon>
        <taxon>Ascomycota</taxon>
        <taxon>Saccharomycotina</taxon>
        <taxon>Saccharomycetes</taxon>
        <taxon>Saccharomycetales</taxon>
        <taxon>Saccharomycetaceae</taxon>
        <taxon>Tetrapisispora</taxon>
    </lineage>
</organism>
<dbReference type="SUPFAM" id="SSF46609">
    <property type="entry name" value="Fe,Mn superoxide dismutase (SOD), N-terminal domain"/>
    <property type="match status" value="1"/>
</dbReference>
<gene>
    <name evidence="3" type="primary">TPHA0E00490</name>
    <name evidence="3" type="ordered locus">TPHA_0E00490</name>
</gene>
<reference evidence="3 4" key="1">
    <citation type="journal article" date="2011" name="Proc. Natl. Acad. Sci. U.S.A.">
        <title>Evolutionary erosion of yeast sex chromosomes by mating-type switching accidents.</title>
        <authorList>
            <person name="Gordon J.L."/>
            <person name="Armisen D."/>
            <person name="Proux-Wera E."/>
            <person name="Oheigeartaigh S.S."/>
            <person name="Byrne K.P."/>
            <person name="Wolfe K.H."/>
        </authorList>
    </citation>
    <scope>NUCLEOTIDE SEQUENCE [LARGE SCALE GENOMIC DNA]</scope>
    <source>
        <strain evidence="4">ATCC 24235 / CBS 4417 / NBRC 1672 / NRRL Y-8282 / UCD 70-5</strain>
    </source>
</reference>
<comment type="function">
    <text evidence="1">Component of the mitochondrial ribosome (mitoribosome), a dedicated translation machinery responsible for the synthesis of mitochondrial genome-encoded proteins, including at least some of the essential transmembrane subunits of the mitochondrial respiratory chain. The mitoribosomes are attached to the mitochondrial inner membrane and translation products are cotranslationally integrated into the membrane.</text>
</comment>
<dbReference type="GO" id="GO:0003735">
    <property type="term" value="F:structural constituent of ribosome"/>
    <property type="evidence" value="ECO:0007669"/>
    <property type="project" value="EnsemblFungi"/>
</dbReference>
<dbReference type="STRING" id="1071381.G8BTB7"/>
<dbReference type="Pfam" id="PF02777">
    <property type="entry name" value="Sod_Fe_C"/>
    <property type="match status" value="1"/>
</dbReference>
<dbReference type="GeneID" id="11531399"/>